<organism evidence="1">
    <name type="scientific">viral metagenome</name>
    <dbReference type="NCBI Taxonomy" id="1070528"/>
    <lineage>
        <taxon>unclassified sequences</taxon>
        <taxon>metagenomes</taxon>
        <taxon>organismal metagenomes</taxon>
    </lineage>
</organism>
<dbReference type="AlphaFoldDB" id="A0A6C0ETI8"/>
<reference evidence="1" key="1">
    <citation type="journal article" date="2020" name="Nature">
        <title>Giant virus diversity and host interactions through global metagenomics.</title>
        <authorList>
            <person name="Schulz F."/>
            <person name="Roux S."/>
            <person name="Paez-Espino D."/>
            <person name="Jungbluth S."/>
            <person name="Walsh D.A."/>
            <person name="Denef V.J."/>
            <person name="McMahon K.D."/>
            <person name="Konstantinidis K.T."/>
            <person name="Eloe-Fadrosh E.A."/>
            <person name="Kyrpides N.C."/>
            <person name="Woyke T."/>
        </authorList>
    </citation>
    <scope>NUCLEOTIDE SEQUENCE</scope>
    <source>
        <strain evidence="1">GVMAG-M-3300009159-65</strain>
    </source>
</reference>
<protein>
    <submittedName>
        <fullName evidence="1">Uncharacterized protein</fullName>
    </submittedName>
</protein>
<dbReference type="EMBL" id="MN738936">
    <property type="protein sequence ID" value="QHT32367.1"/>
    <property type="molecule type" value="Genomic_DNA"/>
</dbReference>
<accession>A0A6C0ETI8</accession>
<sequence length="70" mass="8380">MPTFINKGKVISLSNLQCIQLELFLNLDDESRHFISLGDKLYNAGTYRKEHYALNDNEYKWIKENYKHTR</sequence>
<proteinExistence type="predicted"/>
<evidence type="ECO:0000313" key="1">
    <source>
        <dbReference type="EMBL" id="QHT32367.1"/>
    </source>
</evidence>
<name>A0A6C0ETI8_9ZZZZ</name>